<protein>
    <recommendedName>
        <fullName evidence="3 10">Beta sliding clamp</fullName>
    </recommendedName>
</protein>
<evidence type="ECO:0000256" key="4">
    <source>
        <dbReference type="ARBA" id="ARBA00022490"/>
    </source>
</evidence>
<accession>A0ABU0FDB7</accession>
<evidence type="ECO:0000256" key="3">
    <source>
        <dbReference type="ARBA" id="ARBA00021035"/>
    </source>
</evidence>
<keyword evidence="8 10" id="KW-0239">DNA-directed DNA polymerase</keyword>
<feature type="domain" description="DNA polymerase III beta sliding clamp N-terminal" evidence="11">
    <location>
        <begin position="1"/>
        <end position="120"/>
    </location>
</feature>
<comment type="function">
    <text evidence="10">Confers DNA tethering and processivity to DNA polymerases and other proteins. Acts as a clamp, forming a ring around DNA (a reaction catalyzed by the clamp-loading complex) which diffuses in an ATP-independent manner freely and bidirectionally along dsDNA. Initially characterized for its ability to contact the catalytic subunit of DNA polymerase III (Pol III), a complex, multichain enzyme responsible for most of the replicative synthesis in bacteria; Pol III exhibits 3'-5' exonuclease proofreading activity. The beta chain is required for initiation of replication as well as for processivity of DNA replication.</text>
</comment>
<evidence type="ECO:0000313" key="14">
    <source>
        <dbReference type="EMBL" id="MDQ0392327.1"/>
    </source>
</evidence>
<reference evidence="14 15" key="1">
    <citation type="submission" date="2023-07" db="EMBL/GenBank/DDBJ databases">
        <title>Genomic Encyclopedia of Type Strains, Phase IV (KMG-IV): sequencing the most valuable type-strain genomes for metagenomic binning, comparative biology and taxonomic classification.</title>
        <authorList>
            <person name="Goeker M."/>
        </authorList>
    </citation>
    <scope>NUCLEOTIDE SEQUENCE [LARGE SCALE GENOMIC DNA]</scope>
    <source>
        <strain evidence="14 15">DSM 5896</strain>
    </source>
</reference>
<keyword evidence="5 10" id="KW-0808">Transferase</keyword>
<dbReference type="Proteomes" id="UP001237448">
    <property type="component" value="Unassembled WGS sequence"/>
</dbReference>
<dbReference type="InterPro" id="IPR022637">
    <property type="entry name" value="DNA_polIII_beta_cen"/>
</dbReference>
<dbReference type="Pfam" id="PF00712">
    <property type="entry name" value="DNA_pol3_beta"/>
    <property type="match status" value="1"/>
</dbReference>
<evidence type="ECO:0000256" key="9">
    <source>
        <dbReference type="ARBA" id="ARBA00023125"/>
    </source>
</evidence>
<evidence type="ECO:0000256" key="10">
    <source>
        <dbReference type="PIRNR" id="PIRNR000804"/>
    </source>
</evidence>
<dbReference type="EMBL" id="JAUSVK010000001">
    <property type="protein sequence ID" value="MDQ0392327.1"/>
    <property type="molecule type" value="Genomic_DNA"/>
</dbReference>
<comment type="similarity">
    <text evidence="2 10">Belongs to the beta sliding clamp family.</text>
</comment>
<sequence>MKVTLERTALLRSLGHVHRVVERRNTIPILSNVLIEAQGASLLLKATDLDLEVVESSPADVTMGGATTVPAHTLYDIVRKLPDGAQVSLEGGGEATQLIVRSGRSRFTLQTLPPSDFPDLAAGEFPHRFELKAADLRRLIEKTQFAISTEETRYYLNGIYLHTLEVDGDIRIRAVATDGHRLARVELPAPEGSAGMPGVILPRKAVGEIQKLMEDAEAIVSVELSAAKVRFTVGPVVLTSKLIDGTFPDYARVIPSGNDKSLVVERIDFTAAVDRVSTISSERGRAVKLSLADGRLVLTVTNPDSGTATEEIEVDYDAAPLDIGFNSRYLLDIAAQLDGDTALLKFADPGSPTLVQDREGASALYVLMPMRV</sequence>
<dbReference type="Pfam" id="PF02768">
    <property type="entry name" value="DNA_pol3_beta_3"/>
    <property type="match status" value="1"/>
</dbReference>
<dbReference type="InterPro" id="IPR022635">
    <property type="entry name" value="DNA_polIII_beta_C"/>
</dbReference>
<evidence type="ECO:0000313" key="15">
    <source>
        <dbReference type="Proteomes" id="UP001237448"/>
    </source>
</evidence>
<feature type="domain" description="DNA polymerase III beta sliding clamp central" evidence="12">
    <location>
        <begin position="131"/>
        <end position="249"/>
    </location>
</feature>
<dbReference type="InterPro" id="IPR022634">
    <property type="entry name" value="DNA_polIII_beta_N"/>
</dbReference>
<comment type="subunit">
    <text evidence="10">Forms a ring-shaped head-to-tail homodimer around DNA.</text>
</comment>
<name>A0ABU0FDB7_9HYPH</name>
<dbReference type="Gene3D" id="3.10.150.10">
    <property type="entry name" value="DNA Polymerase III, subunit A, domain 2"/>
    <property type="match status" value="1"/>
</dbReference>
<dbReference type="InterPro" id="IPR046938">
    <property type="entry name" value="DNA_clamp_sf"/>
</dbReference>
<comment type="subcellular location">
    <subcellularLocation>
        <location evidence="1 10">Cytoplasm</location>
    </subcellularLocation>
</comment>
<evidence type="ECO:0000259" key="11">
    <source>
        <dbReference type="Pfam" id="PF00712"/>
    </source>
</evidence>
<dbReference type="PIRSF" id="PIRSF000804">
    <property type="entry name" value="DNA_pol_III_b"/>
    <property type="match status" value="1"/>
</dbReference>
<comment type="caution">
    <text evidence="14">The sequence shown here is derived from an EMBL/GenBank/DDBJ whole genome shotgun (WGS) entry which is preliminary data.</text>
</comment>
<evidence type="ECO:0000256" key="2">
    <source>
        <dbReference type="ARBA" id="ARBA00010752"/>
    </source>
</evidence>
<dbReference type="NCBIfam" id="TIGR00663">
    <property type="entry name" value="dnan"/>
    <property type="match status" value="1"/>
</dbReference>
<proteinExistence type="inferred from homology"/>
<evidence type="ECO:0000259" key="12">
    <source>
        <dbReference type="Pfam" id="PF02767"/>
    </source>
</evidence>
<keyword evidence="15" id="KW-1185">Reference proteome</keyword>
<dbReference type="Gene3D" id="3.70.10.10">
    <property type="match status" value="1"/>
</dbReference>
<dbReference type="Pfam" id="PF02767">
    <property type="entry name" value="DNA_pol3_beta_2"/>
    <property type="match status" value="1"/>
</dbReference>
<keyword evidence="6 10" id="KW-0548">Nucleotidyltransferase</keyword>
<dbReference type="SUPFAM" id="SSF55979">
    <property type="entry name" value="DNA clamp"/>
    <property type="match status" value="3"/>
</dbReference>
<feature type="domain" description="DNA polymerase III beta sliding clamp C-terminal" evidence="13">
    <location>
        <begin position="252"/>
        <end position="371"/>
    </location>
</feature>
<evidence type="ECO:0000256" key="6">
    <source>
        <dbReference type="ARBA" id="ARBA00022695"/>
    </source>
</evidence>
<evidence type="ECO:0000259" key="13">
    <source>
        <dbReference type="Pfam" id="PF02768"/>
    </source>
</evidence>
<organism evidence="14 15">
    <name type="scientific">Labrys monachus</name>
    <dbReference type="NCBI Taxonomy" id="217067"/>
    <lineage>
        <taxon>Bacteria</taxon>
        <taxon>Pseudomonadati</taxon>
        <taxon>Pseudomonadota</taxon>
        <taxon>Alphaproteobacteria</taxon>
        <taxon>Hyphomicrobiales</taxon>
        <taxon>Xanthobacteraceae</taxon>
        <taxon>Labrys</taxon>
    </lineage>
</organism>
<keyword evidence="9" id="KW-0238">DNA-binding</keyword>
<dbReference type="PANTHER" id="PTHR30478:SF0">
    <property type="entry name" value="BETA SLIDING CLAMP"/>
    <property type="match status" value="1"/>
</dbReference>
<dbReference type="InterPro" id="IPR001001">
    <property type="entry name" value="DNA_polIII_beta"/>
</dbReference>
<keyword evidence="4 10" id="KW-0963">Cytoplasm</keyword>
<evidence type="ECO:0000256" key="1">
    <source>
        <dbReference type="ARBA" id="ARBA00004496"/>
    </source>
</evidence>
<evidence type="ECO:0000256" key="5">
    <source>
        <dbReference type="ARBA" id="ARBA00022679"/>
    </source>
</evidence>
<keyword evidence="7 10" id="KW-0235">DNA replication</keyword>
<dbReference type="RefSeq" id="WP_307426034.1">
    <property type="nucleotide sequence ID" value="NZ_JAUSVK010000001.1"/>
</dbReference>
<evidence type="ECO:0000256" key="7">
    <source>
        <dbReference type="ARBA" id="ARBA00022705"/>
    </source>
</evidence>
<gene>
    <name evidence="14" type="ORF">J3R73_002119</name>
</gene>
<dbReference type="PANTHER" id="PTHR30478">
    <property type="entry name" value="DNA POLYMERASE III SUBUNIT BETA"/>
    <property type="match status" value="1"/>
</dbReference>
<dbReference type="CDD" id="cd00140">
    <property type="entry name" value="beta_clamp"/>
    <property type="match status" value="1"/>
</dbReference>
<dbReference type="SMART" id="SM00480">
    <property type="entry name" value="POL3Bc"/>
    <property type="match status" value="1"/>
</dbReference>
<evidence type="ECO:0000256" key="8">
    <source>
        <dbReference type="ARBA" id="ARBA00022932"/>
    </source>
</evidence>
<dbReference type="GO" id="GO:0003887">
    <property type="term" value="F:DNA-directed DNA polymerase activity"/>
    <property type="evidence" value="ECO:0007669"/>
    <property type="project" value="UniProtKB-EC"/>
</dbReference>